<feature type="transmembrane region" description="Helical" evidence="7">
    <location>
        <begin position="141"/>
        <end position="161"/>
    </location>
</feature>
<evidence type="ECO:0000256" key="5">
    <source>
        <dbReference type="ARBA" id="ARBA00022989"/>
    </source>
</evidence>
<keyword evidence="4 7" id="KW-0812">Transmembrane</keyword>
<dbReference type="Pfam" id="PF01914">
    <property type="entry name" value="MarC"/>
    <property type="match status" value="1"/>
</dbReference>
<evidence type="ECO:0000256" key="7">
    <source>
        <dbReference type="RuleBase" id="RU362048"/>
    </source>
</evidence>
<comment type="subcellular location">
    <subcellularLocation>
        <location evidence="1 7">Cell membrane</location>
        <topology evidence="1 7">Multi-pass membrane protein</topology>
    </subcellularLocation>
</comment>
<evidence type="ECO:0000256" key="6">
    <source>
        <dbReference type="ARBA" id="ARBA00023136"/>
    </source>
</evidence>
<evidence type="ECO:0000256" key="3">
    <source>
        <dbReference type="ARBA" id="ARBA00022475"/>
    </source>
</evidence>
<dbReference type="EMBL" id="LBKL01000065">
    <property type="protein sequence ID" value="KLL38995.1"/>
    <property type="molecule type" value="Genomic_DNA"/>
</dbReference>
<gene>
    <name evidence="9" type="primary">marC</name>
    <name evidence="9" type="ORF">NCTC8185_01032</name>
    <name evidence="8" type="ORF">WA04_05510</name>
</gene>
<name>A0A8B4RC60_STRAG</name>
<feature type="transmembrane region" description="Helical" evidence="7">
    <location>
        <begin position="68"/>
        <end position="89"/>
    </location>
</feature>
<evidence type="ECO:0000313" key="8">
    <source>
        <dbReference type="EMBL" id="KLL38995.1"/>
    </source>
</evidence>
<evidence type="ECO:0000313" key="9">
    <source>
        <dbReference type="EMBL" id="SUN13766.1"/>
    </source>
</evidence>
<comment type="similarity">
    <text evidence="2 7">Belongs to the UPF0056 (MarC) family.</text>
</comment>
<evidence type="ECO:0000313" key="11">
    <source>
        <dbReference type="Proteomes" id="UP000254076"/>
    </source>
</evidence>
<evidence type="ECO:0000256" key="2">
    <source>
        <dbReference type="ARBA" id="ARBA00009784"/>
    </source>
</evidence>
<comment type="caution">
    <text evidence="9">The sequence shown here is derived from an EMBL/GenBank/DDBJ whole genome shotgun (WGS) entry which is preliminary data.</text>
</comment>
<keyword evidence="6 7" id="KW-0472">Membrane</keyword>
<accession>A0A8B4RC60</accession>
<proteinExistence type="inferred from homology"/>
<dbReference type="Proteomes" id="UP000035346">
    <property type="component" value="Unassembled WGS sequence"/>
</dbReference>
<feature type="transmembrane region" description="Helical" evidence="7">
    <location>
        <begin position="182"/>
        <end position="200"/>
    </location>
</feature>
<evidence type="ECO:0000256" key="4">
    <source>
        <dbReference type="ARBA" id="ARBA00022692"/>
    </source>
</evidence>
<dbReference type="Proteomes" id="UP000254076">
    <property type="component" value="Unassembled WGS sequence"/>
</dbReference>
<feature type="transmembrane region" description="Helical" evidence="7">
    <location>
        <begin position="40"/>
        <end position="62"/>
    </location>
</feature>
<evidence type="ECO:0000313" key="10">
    <source>
        <dbReference type="Proteomes" id="UP000035346"/>
    </source>
</evidence>
<dbReference type="AlphaFoldDB" id="A0A8B4RC60"/>
<reference evidence="9 11" key="2">
    <citation type="submission" date="2018-06" db="EMBL/GenBank/DDBJ databases">
        <authorList>
            <consortium name="Pathogen Informatics"/>
            <person name="Doyle S."/>
        </authorList>
    </citation>
    <scope>NUCLEOTIDE SEQUENCE [LARGE SCALE GENOMIC DNA]</scope>
    <source>
        <strain evidence="9 11">NCTC8185</strain>
    </source>
</reference>
<dbReference type="EMBL" id="UHEQ01000004">
    <property type="protein sequence ID" value="SUN13766.1"/>
    <property type="molecule type" value="Genomic_DNA"/>
</dbReference>
<reference evidence="8 10" key="1">
    <citation type="journal article" date="2015" name="PLoS ONE">
        <title>Genomic analysis reveals the molecular basis for capsule loss in the group B streptococcus population.</title>
        <authorList>
            <consortium name="DEVANI Consortium"/>
            <person name="Rosini R."/>
            <person name="Campisi E."/>
            <person name="De Chiara M."/>
            <person name="Tettelin H."/>
            <person name="Rinaudo D."/>
            <person name="Toniolo C."/>
            <person name="Metruccio M."/>
            <person name="Guidotti S."/>
            <person name="Sorensen U.B."/>
            <person name="Kilian M."/>
            <person name="Ramirez M."/>
            <person name="Janulczyk R."/>
            <person name="Donati C."/>
            <person name="Grandi G."/>
            <person name="Margarit I."/>
        </authorList>
    </citation>
    <scope>NUCLEOTIDE SEQUENCE [LARGE SCALE GENOMIC DNA]</scope>
    <source>
        <strain evidence="8 10">DK-B-USS-215</strain>
    </source>
</reference>
<evidence type="ECO:0000256" key="1">
    <source>
        <dbReference type="ARBA" id="ARBA00004651"/>
    </source>
</evidence>
<dbReference type="RefSeq" id="WP_000623751.1">
    <property type="nucleotide sequence ID" value="NZ_CP036376.1"/>
</dbReference>
<feature type="transmembrane region" description="Helical" evidence="7">
    <location>
        <begin position="110"/>
        <end position="129"/>
    </location>
</feature>
<dbReference type="GO" id="GO:0005886">
    <property type="term" value="C:plasma membrane"/>
    <property type="evidence" value="ECO:0007669"/>
    <property type="project" value="UniProtKB-SubCell"/>
</dbReference>
<protein>
    <recommendedName>
        <fullName evidence="7">UPF0056 membrane protein</fullName>
    </recommendedName>
</protein>
<dbReference type="InterPro" id="IPR002771">
    <property type="entry name" value="Multi_antbiot-R_MarC"/>
</dbReference>
<organism evidence="9 11">
    <name type="scientific">Streptococcus agalactiae</name>
    <dbReference type="NCBI Taxonomy" id="1311"/>
    <lineage>
        <taxon>Bacteria</taxon>
        <taxon>Bacillati</taxon>
        <taxon>Bacillota</taxon>
        <taxon>Bacilli</taxon>
        <taxon>Lactobacillales</taxon>
        <taxon>Streptococcaceae</taxon>
        <taxon>Streptococcus</taxon>
    </lineage>
</organism>
<dbReference type="PANTHER" id="PTHR33508">
    <property type="entry name" value="UPF0056 MEMBRANE PROTEIN YHCE"/>
    <property type="match status" value="1"/>
</dbReference>
<feature type="transmembrane region" description="Helical" evidence="7">
    <location>
        <begin position="6"/>
        <end position="28"/>
    </location>
</feature>
<keyword evidence="3" id="KW-1003">Cell membrane</keyword>
<keyword evidence="5 7" id="KW-1133">Transmembrane helix</keyword>
<dbReference type="NCBIfam" id="TIGR00427">
    <property type="entry name" value="NAAT family transporter"/>
    <property type="match status" value="1"/>
</dbReference>
<dbReference type="PANTHER" id="PTHR33508:SF1">
    <property type="entry name" value="UPF0056 MEMBRANE PROTEIN YHCE"/>
    <property type="match status" value="1"/>
</dbReference>
<sequence length="203" mass="21666">MISKFILAFMAFFAIMNPISNLPAFMALVADDDQKISRRIAAKGVLLAFVIIVIFVLSGHLLFNLFGITLAALKISGGILVCIIGYKMINGIHSPTNKNLEEHKDDPMNVAVSPLAMPLLAGPGTIATAMGLSSGGLSGKLITILAFAILCVIMYVILISANEITKFLGKNAMTIITKMMGLILMTIGIEMLITGIKIGFHLT</sequence>